<comment type="similarity">
    <text evidence="1 4">Belongs to the thiolase-like superfamily. Thiolase family.</text>
</comment>
<dbReference type="PROSITE" id="PS00099">
    <property type="entry name" value="THIOLASE_3"/>
    <property type="match status" value="1"/>
</dbReference>
<dbReference type="PROSITE" id="PS00737">
    <property type="entry name" value="THIOLASE_2"/>
    <property type="match status" value="1"/>
</dbReference>
<dbReference type="Pfam" id="PF02803">
    <property type="entry name" value="Thiolase_C"/>
    <property type="match status" value="1"/>
</dbReference>
<keyword evidence="2 4" id="KW-0808">Transferase</keyword>
<dbReference type="InterPro" id="IPR002155">
    <property type="entry name" value="Thiolase"/>
</dbReference>
<evidence type="ECO:0000256" key="1">
    <source>
        <dbReference type="ARBA" id="ARBA00010982"/>
    </source>
</evidence>
<dbReference type="InterPro" id="IPR020610">
    <property type="entry name" value="Thiolase_AS"/>
</dbReference>
<dbReference type="NCBIfam" id="NF005889">
    <property type="entry name" value="PRK07850.1"/>
    <property type="match status" value="1"/>
</dbReference>
<name>A0ABT9I9X7_9ACTN</name>
<feature type="domain" description="Thiolase N-terminal" evidence="5">
    <location>
        <begin position="5"/>
        <end position="247"/>
    </location>
</feature>
<dbReference type="NCBIfam" id="TIGR01930">
    <property type="entry name" value="AcCoA-C-Actrans"/>
    <property type="match status" value="1"/>
</dbReference>
<keyword evidence="8" id="KW-1185">Reference proteome</keyword>
<dbReference type="PIRSF" id="PIRSF000429">
    <property type="entry name" value="Ac-CoA_Ac_transf"/>
    <property type="match status" value="1"/>
</dbReference>
<sequence>MPTPVIVDAARTPYGRRGGVLSDLHPAELLGIAQKGVLDRVGLDPALIGEVIGGCVTQAGEQSGHVVRTAWLHAGLPETTGATTIDAQCGSAQQSVHLIAGQIALGTIDAGIACGVEAMSRVPLLANIGVGDYGRPRPADWDVDLPAQFEAADRIARRRNLTREQLDAFGLQSQQRGRRAWEEGRLDRQIIPVTRPDSEVVTRDEGLRETSMAALATLEPILEGGLHTAGTASQISDGATAAILMDEQRARELGLRPRARIIAQCLIGAETRYLLDGPVQAAERLLERTGMKIGDIDLFEVNEAFAAVPMSFAQVHGVDPALLNVNGGAIALGHPVGSTGVRLIATVLDELERTDRAIGMVAVCAGGAMATGAIVERI</sequence>
<dbReference type="InterPro" id="IPR020617">
    <property type="entry name" value="Thiolase_C"/>
</dbReference>
<dbReference type="PANTHER" id="PTHR43365">
    <property type="entry name" value="BLR7806 PROTEIN"/>
    <property type="match status" value="1"/>
</dbReference>
<dbReference type="PANTHER" id="PTHR43365:SF1">
    <property type="entry name" value="ACETYL-COA C-ACYLTRANSFERASE"/>
    <property type="match status" value="1"/>
</dbReference>
<evidence type="ECO:0000313" key="8">
    <source>
        <dbReference type="Proteomes" id="UP001233673"/>
    </source>
</evidence>
<dbReference type="CDD" id="cd00751">
    <property type="entry name" value="thiolase"/>
    <property type="match status" value="1"/>
</dbReference>
<organism evidence="7 8">
    <name type="scientific">Blastococcus carthaginiensis</name>
    <dbReference type="NCBI Taxonomy" id="3050034"/>
    <lineage>
        <taxon>Bacteria</taxon>
        <taxon>Bacillati</taxon>
        <taxon>Actinomycetota</taxon>
        <taxon>Actinomycetes</taxon>
        <taxon>Geodermatophilales</taxon>
        <taxon>Geodermatophilaceae</taxon>
        <taxon>Blastococcus</taxon>
    </lineage>
</organism>
<evidence type="ECO:0000256" key="3">
    <source>
        <dbReference type="ARBA" id="ARBA00023315"/>
    </source>
</evidence>
<dbReference type="RefSeq" id="WP_305998623.1">
    <property type="nucleotide sequence ID" value="NZ_JASNFN010000003.1"/>
</dbReference>
<evidence type="ECO:0000259" key="5">
    <source>
        <dbReference type="Pfam" id="PF00108"/>
    </source>
</evidence>
<dbReference type="InterPro" id="IPR016039">
    <property type="entry name" value="Thiolase-like"/>
</dbReference>
<comment type="caution">
    <text evidence="7">The sequence shown here is derived from an EMBL/GenBank/DDBJ whole genome shotgun (WGS) entry which is preliminary data.</text>
</comment>
<keyword evidence="3 4" id="KW-0012">Acyltransferase</keyword>
<dbReference type="Pfam" id="PF00108">
    <property type="entry name" value="Thiolase_N"/>
    <property type="match status" value="1"/>
</dbReference>
<evidence type="ECO:0000256" key="4">
    <source>
        <dbReference type="RuleBase" id="RU003557"/>
    </source>
</evidence>
<evidence type="ECO:0000256" key="2">
    <source>
        <dbReference type="ARBA" id="ARBA00022679"/>
    </source>
</evidence>
<dbReference type="Proteomes" id="UP001233673">
    <property type="component" value="Unassembled WGS sequence"/>
</dbReference>
<dbReference type="InterPro" id="IPR020613">
    <property type="entry name" value="Thiolase_CS"/>
</dbReference>
<evidence type="ECO:0000259" key="6">
    <source>
        <dbReference type="Pfam" id="PF02803"/>
    </source>
</evidence>
<feature type="domain" description="Thiolase C-terminal" evidence="6">
    <location>
        <begin position="256"/>
        <end position="377"/>
    </location>
</feature>
<dbReference type="SUPFAM" id="SSF53901">
    <property type="entry name" value="Thiolase-like"/>
    <property type="match status" value="2"/>
</dbReference>
<reference evidence="8" key="1">
    <citation type="submission" date="2023-05" db="EMBL/GenBank/DDBJ databases">
        <title>Draft genome of Pseudofrankia sp. BMG5.37.</title>
        <authorList>
            <person name="Gtari M."/>
            <person name="Ghodhbane F."/>
            <person name="Sbissi I."/>
        </authorList>
    </citation>
    <scope>NUCLEOTIDE SEQUENCE [LARGE SCALE GENOMIC DNA]</scope>
    <source>
        <strain evidence="8">BMG 814</strain>
    </source>
</reference>
<dbReference type="EMBL" id="JASNFN010000003">
    <property type="protein sequence ID" value="MDP5181915.1"/>
    <property type="molecule type" value="Genomic_DNA"/>
</dbReference>
<protein>
    <submittedName>
        <fullName evidence="7">Steroid 3-ketoacyl-CoA thiolase</fullName>
    </submittedName>
</protein>
<evidence type="ECO:0000313" key="7">
    <source>
        <dbReference type="EMBL" id="MDP5181915.1"/>
    </source>
</evidence>
<proteinExistence type="inferred from homology"/>
<dbReference type="InterPro" id="IPR020616">
    <property type="entry name" value="Thiolase_N"/>
</dbReference>
<dbReference type="Gene3D" id="3.40.47.10">
    <property type="match status" value="2"/>
</dbReference>
<accession>A0ABT9I9X7</accession>
<gene>
    <name evidence="7" type="ORF">QOZ88_04640</name>
</gene>